<feature type="binding site" evidence="3">
    <location>
        <position position="220"/>
    </location>
    <ligand>
        <name>Zn(2+)</name>
        <dbReference type="ChEBI" id="CHEBI:29105"/>
    </ligand>
</feature>
<comment type="cofactor">
    <cofactor evidence="3">
        <name>Zn(2+)</name>
        <dbReference type="ChEBI" id="CHEBI:29105"/>
    </cofactor>
</comment>
<sequence>MFNGIMNFEQTLQSCPTILMEAAIAERVRRAHPDLLHPRLATSLLTQTLEGRDILRGFVREYIAIAKEAGLPIVLGTPTWRVDKLRCTEENIATDLNAAAVQFEMEFKQDYASVLIAGQLGCKNDCYQPEEAITTSEAYDFHAWQIERLTEADFLYAVTLPEVGEALGIAQAMAATGKPYIISFVIGKDGCILDGTTLEEAISRIDAETNRSPIGYGVNCCYPSFLQASELSGDAAKRLLSIQANASSLSHDELEGAGTVKADPVEDWSRCMHNLHRTAGIKMLGGCCGTTGEHLKALVWDSSSNTK</sequence>
<name>A0A6C2UAF0_PONDE</name>
<dbReference type="Pfam" id="PF02574">
    <property type="entry name" value="S-methyl_trans"/>
    <property type="match status" value="1"/>
</dbReference>
<dbReference type="GO" id="GO:0046872">
    <property type="term" value="F:metal ion binding"/>
    <property type="evidence" value="ECO:0007669"/>
    <property type="project" value="UniProtKB-KW"/>
</dbReference>
<evidence type="ECO:0000256" key="3">
    <source>
        <dbReference type="PROSITE-ProRule" id="PRU00333"/>
    </source>
</evidence>
<proteinExistence type="predicted"/>
<dbReference type="EMBL" id="CAAHFG010000004">
    <property type="protein sequence ID" value="VGO17078.1"/>
    <property type="molecule type" value="Genomic_DNA"/>
</dbReference>
<dbReference type="RefSeq" id="WP_136082578.1">
    <property type="nucleotide sequence ID" value="NZ_CAAHFG010000004.1"/>
</dbReference>
<reference evidence="5 6" key="1">
    <citation type="submission" date="2019-04" db="EMBL/GenBank/DDBJ databases">
        <authorList>
            <person name="Van Vliet M D."/>
        </authorList>
    </citation>
    <scope>NUCLEOTIDE SEQUENCE [LARGE SCALE GENOMIC DNA]</scope>
    <source>
        <strain evidence="5 6">F1</strain>
    </source>
</reference>
<organism evidence="5 6">
    <name type="scientific">Pontiella desulfatans</name>
    <dbReference type="NCBI Taxonomy" id="2750659"/>
    <lineage>
        <taxon>Bacteria</taxon>
        <taxon>Pseudomonadati</taxon>
        <taxon>Kiritimatiellota</taxon>
        <taxon>Kiritimatiellia</taxon>
        <taxon>Kiritimatiellales</taxon>
        <taxon>Pontiellaceae</taxon>
        <taxon>Pontiella</taxon>
    </lineage>
</organism>
<protein>
    <recommendedName>
        <fullName evidence="4">Hcy-binding domain-containing protein</fullName>
    </recommendedName>
</protein>
<feature type="domain" description="Hcy-binding" evidence="4">
    <location>
        <begin position="6"/>
        <end position="302"/>
    </location>
</feature>
<keyword evidence="6" id="KW-1185">Reference proteome</keyword>
<evidence type="ECO:0000313" key="5">
    <source>
        <dbReference type="EMBL" id="VGO17078.1"/>
    </source>
</evidence>
<evidence type="ECO:0000256" key="2">
    <source>
        <dbReference type="ARBA" id="ARBA00022679"/>
    </source>
</evidence>
<evidence type="ECO:0000256" key="1">
    <source>
        <dbReference type="ARBA" id="ARBA00022603"/>
    </source>
</evidence>
<dbReference type="PROSITE" id="PS50970">
    <property type="entry name" value="HCY"/>
    <property type="match status" value="1"/>
</dbReference>
<dbReference type="InterPro" id="IPR003726">
    <property type="entry name" value="HCY_dom"/>
</dbReference>
<dbReference type="GO" id="GO:0008168">
    <property type="term" value="F:methyltransferase activity"/>
    <property type="evidence" value="ECO:0007669"/>
    <property type="project" value="UniProtKB-UniRule"/>
</dbReference>
<keyword evidence="3" id="KW-0479">Metal-binding</keyword>
<evidence type="ECO:0000313" key="6">
    <source>
        <dbReference type="Proteomes" id="UP000366872"/>
    </source>
</evidence>
<dbReference type="Gene3D" id="3.20.20.330">
    <property type="entry name" value="Homocysteine-binding-like domain"/>
    <property type="match status" value="1"/>
</dbReference>
<evidence type="ECO:0000259" key="4">
    <source>
        <dbReference type="PROSITE" id="PS50970"/>
    </source>
</evidence>
<feature type="binding site" evidence="3">
    <location>
        <position position="288"/>
    </location>
    <ligand>
        <name>Zn(2+)</name>
        <dbReference type="ChEBI" id="CHEBI:29105"/>
    </ligand>
</feature>
<keyword evidence="3" id="KW-0862">Zinc</keyword>
<accession>A0A6C2UAF0</accession>
<dbReference type="PANTHER" id="PTHR11103:SF18">
    <property type="entry name" value="SLR1189 PROTEIN"/>
    <property type="match status" value="1"/>
</dbReference>
<keyword evidence="1 3" id="KW-0489">Methyltransferase</keyword>
<dbReference type="GO" id="GO:0032259">
    <property type="term" value="P:methylation"/>
    <property type="evidence" value="ECO:0007669"/>
    <property type="project" value="UniProtKB-KW"/>
</dbReference>
<dbReference type="SUPFAM" id="SSF82282">
    <property type="entry name" value="Homocysteine S-methyltransferase"/>
    <property type="match status" value="1"/>
</dbReference>
<gene>
    <name evidence="5" type="ORF">PDESU_05673</name>
</gene>
<keyword evidence="2 3" id="KW-0808">Transferase</keyword>
<dbReference type="InterPro" id="IPR036589">
    <property type="entry name" value="HCY_dom_sf"/>
</dbReference>
<dbReference type="PANTHER" id="PTHR11103">
    <property type="entry name" value="SLR1189 PROTEIN"/>
    <property type="match status" value="1"/>
</dbReference>
<dbReference type="AlphaFoldDB" id="A0A6C2UAF0"/>
<feature type="binding site" evidence="3">
    <location>
        <position position="287"/>
    </location>
    <ligand>
        <name>Zn(2+)</name>
        <dbReference type="ChEBI" id="CHEBI:29105"/>
    </ligand>
</feature>
<dbReference type="Proteomes" id="UP000366872">
    <property type="component" value="Unassembled WGS sequence"/>
</dbReference>